<evidence type="ECO:0000313" key="1">
    <source>
        <dbReference type="EMBL" id="KHG04794.1"/>
    </source>
</evidence>
<dbReference type="AlphaFoldDB" id="A0A0B0MZA0"/>
<comment type="caution">
    <text evidence="1">The sequence shown here is derived from an EMBL/GenBank/DDBJ whole genome shotgun (WGS) entry which is preliminary data.</text>
</comment>
<dbReference type="Proteomes" id="UP000032142">
    <property type="component" value="Unassembled WGS sequence"/>
</dbReference>
<name>A0A0B0MZA0_GOSAR</name>
<organism evidence="1 2">
    <name type="scientific">Gossypium arboreum</name>
    <name type="common">Tree cotton</name>
    <name type="synonym">Gossypium nanking</name>
    <dbReference type="NCBI Taxonomy" id="29729"/>
    <lineage>
        <taxon>Eukaryota</taxon>
        <taxon>Viridiplantae</taxon>
        <taxon>Streptophyta</taxon>
        <taxon>Embryophyta</taxon>
        <taxon>Tracheophyta</taxon>
        <taxon>Spermatophyta</taxon>
        <taxon>Magnoliopsida</taxon>
        <taxon>eudicotyledons</taxon>
        <taxon>Gunneridae</taxon>
        <taxon>Pentapetalae</taxon>
        <taxon>rosids</taxon>
        <taxon>malvids</taxon>
        <taxon>Malvales</taxon>
        <taxon>Malvaceae</taxon>
        <taxon>Malvoideae</taxon>
        <taxon>Gossypium</taxon>
    </lineage>
</organism>
<sequence length="42" mass="4759">MGSICCCSSTFQKPLEFLVFSHYWAPLGRLLIGCNGFCWARD</sequence>
<evidence type="ECO:0000313" key="2">
    <source>
        <dbReference type="Proteomes" id="UP000032142"/>
    </source>
</evidence>
<accession>A0A0B0MZA0</accession>
<keyword evidence="2" id="KW-1185">Reference proteome</keyword>
<dbReference type="EMBL" id="JRRC01418372">
    <property type="protein sequence ID" value="KHG04794.1"/>
    <property type="molecule type" value="Genomic_DNA"/>
</dbReference>
<protein>
    <submittedName>
        <fullName evidence="1">Uncharacterized protein</fullName>
    </submittedName>
</protein>
<proteinExistence type="predicted"/>
<reference evidence="2" key="1">
    <citation type="submission" date="2014-09" db="EMBL/GenBank/DDBJ databases">
        <authorList>
            <person name="Mudge J."/>
            <person name="Ramaraj T."/>
            <person name="Lindquist I.E."/>
            <person name="Bharti A.K."/>
            <person name="Sundararajan A."/>
            <person name="Cameron C.T."/>
            <person name="Woodward J.E."/>
            <person name="May G.D."/>
            <person name="Brubaker C."/>
            <person name="Broadhvest J."/>
            <person name="Wilkins T.A."/>
        </authorList>
    </citation>
    <scope>NUCLEOTIDE SEQUENCE</scope>
    <source>
        <strain evidence="2">cv. AKA8401</strain>
    </source>
</reference>
<gene>
    <name evidence="1" type="ORF">F383_28825</name>
</gene>